<gene>
    <name evidence="1" type="ORF">AOZ06_15700</name>
</gene>
<dbReference type="AlphaFoldDB" id="A0A0N9HXN1"/>
<proteinExistence type="predicted"/>
<keyword evidence="2" id="KW-1185">Reference proteome</keyword>
<accession>A0A0N9HXN1</accession>
<evidence type="ECO:0000313" key="2">
    <source>
        <dbReference type="Proteomes" id="UP000063699"/>
    </source>
</evidence>
<evidence type="ECO:0008006" key="3">
    <source>
        <dbReference type="Google" id="ProtNLM"/>
    </source>
</evidence>
<sequence length="264" mass="27433">MRNDGAATVRGMSHHLAPWRFVVVVAALGNLLGLVTACTQAPRPPAPPPGPDLARISAVAREAVGESFTEVGPSPIAPCELRSTAHVRTSGERGRTVALKAPAQLTAGRLDIFYAIYPAPDTLLDDLARIAQACQPRKVTQVLTPQGKLHTCHSDVATTVVMDGSTLTVITKSVLVPAPGADWKTNEKGLLVPPPDFGKPTCGTGVSYGQANAFAASNGLAVQVIKPIDLAETREGKESPTELSTAAQTTATAAIQKILVALPS</sequence>
<protein>
    <recommendedName>
        <fullName evidence="3">DUF5642 domain-containing protein</fullName>
    </recommendedName>
</protein>
<organism evidence="1 2">
    <name type="scientific">Kibdelosporangium phytohabitans</name>
    <dbReference type="NCBI Taxonomy" id="860235"/>
    <lineage>
        <taxon>Bacteria</taxon>
        <taxon>Bacillati</taxon>
        <taxon>Actinomycetota</taxon>
        <taxon>Actinomycetes</taxon>
        <taxon>Pseudonocardiales</taxon>
        <taxon>Pseudonocardiaceae</taxon>
        <taxon>Kibdelosporangium</taxon>
    </lineage>
</organism>
<dbReference type="EMBL" id="CP012752">
    <property type="protein sequence ID" value="ALG08163.1"/>
    <property type="molecule type" value="Genomic_DNA"/>
</dbReference>
<evidence type="ECO:0000313" key="1">
    <source>
        <dbReference type="EMBL" id="ALG08163.1"/>
    </source>
</evidence>
<name>A0A0N9HXN1_9PSEU</name>
<reference evidence="1 2" key="1">
    <citation type="submission" date="2015-07" db="EMBL/GenBank/DDBJ databases">
        <title>Genome sequencing of Kibdelosporangium phytohabitans.</title>
        <authorList>
            <person name="Qin S."/>
            <person name="Xing K."/>
        </authorList>
    </citation>
    <scope>NUCLEOTIDE SEQUENCE [LARGE SCALE GENOMIC DNA]</scope>
    <source>
        <strain evidence="1 2">KLBMP1111</strain>
    </source>
</reference>
<dbReference type="Proteomes" id="UP000063699">
    <property type="component" value="Chromosome"/>
</dbReference>
<dbReference type="KEGG" id="kphy:AOZ06_15700"/>